<feature type="domain" description="ABC transporter" evidence="9">
    <location>
        <begin position="253"/>
        <end position="503"/>
    </location>
</feature>
<dbReference type="EMBL" id="JAESVA010000001">
    <property type="protein sequence ID" value="MCB8878867.1"/>
    <property type="molecule type" value="Genomic_DNA"/>
</dbReference>
<dbReference type="InterPro" id="IPR017871">
    <property type="entry name" value="ABC_transporter-like_CS"/>
</dbReference>
<evidence type="ECO:0000256" key="2">
    <source>
        <dbReference type="ARBA" id="ARBA00022475"/>
    </source>
</evidence>
<dbReference type="InterPro" id="IPR050107">
    <property type="entry name" value="ABC_carbohydrate_import_ATPase"/>
</dbReference>
<dbReference type="CDD" id="cd03216">
    <property type="entry name" value="ABC_Carb_Monos_I"/>
    <property type="match status" value="1"/>
</dbReference>
<dbReference type="InterPro" id="IPR027417">
    <property type="entry name" value="P-loop_NTPase"/>
</dbReference>
<evidence type="ECO:0000256" key="5">
    <source>
        <dbReference type="ARBA" id="ARBA00022741"/>
    </source>
</evidence>
<evidence type="ECO:0000313" key="10">
    <source>
        <dbReference type="EMBL" id="MCB8878867.1"/>
    </source>
</evidence>
<keyword evidence="4" id="KW-0677">Repeat</keyword>
<dbReference type="AlphaFoldDB" id="A0A964E245"/>
<evidence type="ECO:0000259" key="9">
    <source>
        <dbReference type="PROSITE" id="PS50893"/>
    </source>
</evidence>
<gene>
    <name evidence="10" type="ORF">ACELLULO517_01375</name>
</gene>
<reference evidence="10 11" key="1">
    <citation type="journal article" date="2021" name="Microorganisms">
        <title>Acidisoma silvae sp. nov. and Acidisomacellulosilytica sp. nov., Two Acidophilic Bacteria Isolated from Decaying Wood, Hydrolyzing Cellulose and Producing Poly-3-hydroxybutyrate.</title>
        <authorList>
            <person name="Mieszkin S."/>
            <person name="Pouder E."/>
            <person name="Uroz S."/>
            <person name="Simon-Colin C."/>
            <person name="Alain K."/>
        </authorList>
    </citation>
    <scope>NUCLEOTIDE SEQUENCE [LARGE SCALE GENOMIC DNA]</scope>
    <source>
        <strain evidence="10 11">HW T5.17</strain>
    </source>
</reference>
<evidence type="ECO:0000256" key="4">
    <source>
        <dbReference type="ARBA" id="ARBA00022737"/>
    </source>
</evidence>
<dbReference type="SMART" id="SM00382">
    <property type="entry name" value="AAA"/>
    <property type="match status" value="2"/>
</dbReference>
<dbReference type="PROSITE" id="PS50893">
    <property type="entry name" value="ABC_TRANSPORTER_2"/>
    <property type="match status" value="2"/>
</dbReference>
<evidence type="ECO:0000256" key="3">
    <source>
        <dbReference type="ARBA" id="ARBA00022597"/>
    </source>
</evidence>
<dbReference type="InterPro" id="IPR003593">
    <property type="entry name" value="AAA+_ATPase"/>
</dbReference>
<comment type="caution">
    <text evidence="10">The sequence shown here is derived from an EMBL/GenBank/DDBJ whole genome shotgun (WGS) entry which is preliminary data.</text>
</comment>
<dbReference type="InterPro" id="IPR003439">
    <property type="entry name" value="ABC_transporter-like_ATP-bd"/>
</dbReference>
<proteinExistence type="predicted"/>
<accession>A0A964E245</accession>
<keyword evidence="8" id="KW-0472">Membrane</keyword>
<dbReference type="GO" id="GO:0016887">
    <property type="term" value="F:ATP hydrolysis activity"/>
    <property type="evidence" value="ECO:0007669"/>
    <property type="project" value="InterPro"/>
</dbReference>
<dbReference type="SUPFAM" id="SSF52540">
    <property type="entry name" value="P-loop containing nucleoside triphosphate hydrolases"/>
    <property type="match status" value="2"/>
</dbReference>
<organism evidence="10 11">
    <name type="scientific">Acidisoma cellulosilyticum</name>
    <dbReference type="NCBI Taxonomy" id="2802395"/>
    <lineage>
        <taxon>Bacteria</taxon>
        <taxon>Pseudomonadati</taxon>
        <taxon>Pseudomonadota</taxon>
        <taxon>Alphaproteobacteria</taxon>
        <taxon>Acetobacterales</taxon>
        <taxon>Acidocellaceae</taxon>
        <taxon>Acidisoma</taxon>
    </lineage>
</organism>
<dbReference type="PANTHER" id="PTHR43790:SF3">
    <property type="entry name" value="D-ALLOSE IMPORT ATP-BINDING PROTEIN ALSA-RELATED"/>
    <property type="match status" value="1"/>
</dbReference>
<keyword evidence="5" id="KW-0547">Nucleotide-binding</keyword>
<dbReference type="CDD" id="cd03215">
    <property type="entry name" value="ABC_Carb_Monos_II"/>
    <property type="match status" value="1"/>
</dbReference>
<feature type="domain" description="ABC transporter" evidence="9">
    <location>
        <begin position="17"/>
        <end position="249"/>
    </location>
</feature>
<evidence type="ECO:0000256" key="8">
    <source>
        <dbReference type="ARBA" id="ARBA00023136"/>
    </source>
</evidence>
<evidence type="ECO:0000313" key="11">
    <source>
        <dbReference type="Proteomes" id="UP000721844"/>
    </source>
</evidence>
<evidence type="ECO:0000256" key="6">
    <source>
        <dbReference type="ARBA" id="ARBA00022840"/>
    </source>
</evidence>
<dbReference type="RefSeq" id="WP_227305068.1">
    <property type="nucleotide sequence ID" value="NZ_JAESVA010000001.1"/>
</dbReference>
<keyword evidence="6 10" id="KW-0067">ATP-binding</keyword>
<keyword evidence="3" id="KW-0762">Sugar transport</keyword>
<keyword evidence="1" id="KW-0813">Transport</keyword>
<dbReference type="Proteomes" id="UP000721844">
    <property type="component" value="Unassembled WGS sequence"/>
</dbReference>
<keyword evidence="7" id="KW-1278">Translocase</keyword>
<dbReference type="GO" id="GO:0005524">
    <property type="term" value="F:ATP binding"/>
    <property type="evidence" value="ECO:0007669"/>
    <property type="project" value="UniProtKB-KW"/>
</dbReference>
<evidence type="ECO:0000256" key="1">
    <source>
        <dbReference type="ARBA" id="ARBA00022448"/>
    </source>
</evidence>
<dbReference type="PROSITE" id="PS00211">
    <property type="entry name" value="ABC_TRANSPORTER_1"/>
    <property type="match status" value="1"/>
</dbReference>
<sequence>MEIVQKARPREVGACLLAMTGISKRFGGTQALKEASLSVCRGEIVALLGENGAGKSTFIKIMAGVVALDTGSITYNGEDFTHSPRQMPIAFIHQDLGLIEWMTVSENICLSLGYPKRMGLLNWSDARKRAAKALDQLGVDIDPDERVQNLNRTEKSLVAISRALVAEAEVLVLDEPTASLPADEVGRLFKVLRRLRDRGVGMVYVSHRLDEVFDIADRMVVLRDGQPAGDRAVADVTPHDAILMIVGREPSQIYKRPVEKLGQPRLSLRSVCVNDVGPIDADFHAGEVIGLVGLRGAGQEAIGRSLFGLMPMTAGQAMLDDKPVAAGSPREAMAAGIVLVWGDRTAGSTVPTLSVRENFFLNPPAAGHGLFKYISPFRETTAAIKLGSTVHLRPNAPTMPIEALSGGNQQKVVVGRWLHLRGKVYIFEDPTAGVDVGAKAEIYRLFNEVVEKGACIIVVSTDFEEVANVCHRALVFDRGQVVAELHGDQLSVGSLLAAASARVGSVDTLSSIHG</sequence>
<protein>
    <submittedName>
        <fullName evidence="10">Sugar ABC transporter ATP-binding protein</fullName>
    </submittedName>
</protein>
<keyword evidence="2" id="KW-1003">Cell membrane</keyword>
<keyword evidence="11" id="KW-1185">Reference proteome</keyword>
<dbReference type="Pfam" id="PF00005">
    <property type="entry name" value="ABC_tran"/>
    <property type="match status" value="2"/>
</dbReference>
<dbReference type="Gene3D" id="3.40.50.300">
    <property type="entry name" value="P-loop containing nucleotide triphosphate hydrolases"/>
    <property type="match status" value="2"/>
</dbReference>
<evidence type="ECO:0000256" key="7">
    <source>
        <dbReference type="ARBA" id="ARBA00022967"/>
    </source>
</evidence>
<name>A0A964E245_9PROT</name>
<dbReference type="PANTHER" id="PTHR43790">
    <property type="entry name" value="CARBOHYDRATE TRANSPORT ATP-BINDING PROTEIN MG119-RELATED"/>
    <property type="match status" value="1"/>
</dbReference>